<dbReference type="Pfam" id="PF07907">
    <property type="entry name" value="YibE_F"/>
    <property type="match status" value="1"/>
</dbReference>
<dbReference type="RefSeq" id="WP_158948814.1">
    <property type="nucleotide sequence ID" value="NZ_CP046400.1"/>
</dbReference>
<feature type="transmembrane region" description="Helical" evidence="1">
    <location>
        <begin position="311"/>
        <end position="331"/>
    </location>
</feature>
<name>A0A6I6JDR0_9BACT</name>
<feature type="transmembrane region" description="Helical" evidence="1">
    <location>
        <begin position="12"/>
        <end position="31"/>
    </location>
</feature>
<feature type="transmembrane region" description="Helical" evidence="1">
    <location>
        <begin position="351"/>
        <end position="373"/>
    </location>
</feature>
<dbReference type="AlphaFoldDB" id="A0A6I6JDR0"/>
<feature type="transmembrane region" description="Helical" evidence="1">
    <location>
        <begin position="245"/>
        <end position="267"/>
    </location>
</feature>
<proteinExistence type="predicted"/>
<organism evidence="2 3">
    <name type="scientific">Pseudodesulfovibrio cashew</name>
    <dbReference type="NCBI Taxonomy" id="2678688"/>
    <lineage>
        <taxon>Bacteria</taxon>
        <taxon>Pseudomonadati</taxon>
        <taxon>Thermodesulfobacteriota</taxon>
        <taxon>Desulfovibrionia</taxon>
        <taxon>Desulfovibrionales</taxon>
        <taxon>Desulfovibrionaceae</taxon>
    </lineage>
</organism>
<feature type="transmembrane region" description="Helical" evidence="1">
    <location>
        <begin position="205"/>
        <end position="225"/>
    </location>
</feature>
<dbReference type="PANTHER" id="PTHR41771">
    <property type="entry name" value="MEMBRANE PROTEIN-RELATED"/>
    <property type="match status" value="1"/>
</dbReference>
<feature type="transmembrane region" description="Helical" evidence="1">
    <location>
        <begin position="177"/>
        <end position="198"/>
    </location>
</feature>
<keyword evidence="3" id="KW-1185">Reference proteome</keyword>
<dbReference type="PANTHER" id="PTHR41771:SF1">
    <property type="entry name" value="MEMBRANE PROTEIN"/>
    <property type="match status" value="1"/>
</dbReference>
<keyword evidence="1" id="KW-0472">Membrane</keyword>
<dbReference type="KEGG" id="psel:GM415_12905"/>
<feature type="transmembrane region" description="Helical" evidence="1">
    <location>
        <begin position="151"/>
        <end position="171"/>
    </location>
</feature>
<dbReference type="InterPro" id="IPR012507">
    <property type="entry name" value="YibE_F"/>
</dbReference>
<evidence type="ECO:0000313" key="2">
    <source>
        <dbReference type="EMBL" id="QGY40986.1"/>
    </source>
</evidence>
<keyword evidence="1" id="KW-0812">Transmembrane</keyword>
<gene>
    <name evidence="2" type="ORF">GM415_12905</name>
</gene>
<evidence type="ECO:0000256" key="1">
    <source>
        <dbReference type="SAM" id="Phobius"/>
    </source>
</evidence>
<reference evidence="2 3" key="1">
    <citation type="submission" date="2019-11" db="EMBL/GenBank/DDBJ databases">
        <authorList>
            <person name="Zheng R.K."/>
            <person name="Sun C.M."/>
        </authorList>
    </citation>
    <scope>NUCLEOTIDE SEQUENCE [LARGE SCALE GENOMIC DNA]</scope>
    <source>
        <strain evidence="2 3">SRB007</strain>
    </source>
</reference>
<dbReference type="EMBL" id="CP046400">
    <property type="protein sequence ID" value="QGY40986.1"/>
    <property type="molecule type" value="Genomic_DNA"/>
</dbReference>
<sequence>MQTPSKRNRDWLLVLVFFVITTALYFVPTGFEKAGDSDSVRCSAEVVEVDDTNIQSLGMIRAGEQSVTLRIMDGPFVGEVVKGNNQLLGQLDRDKLFVPGDTAYVILTVDRDGNIIYVNPQAHYRLGLELFLLGLFAALLLIFGGVTGFKALLSFVFTGMILWKVLVPLLLKGVDPVWLTLCVVAALSAVIIFLVAGVNRTGMAAFLGAFLGVVSSCALGVYFTARFHVHGAVMPFAETLLYAGYGHLNLTRVFMAGVFLSSCGAVMDLAMDVAAAMSEVVAKKPGISRSEAVWSGIRVGRAVVGTMTTTLLLAYSGGFVTLLMAFMAQGIPLDTTFNFIYVAAEVLKTLVGSFGLVTVAPFTAVVGGLLLVGSGGAEATTSRKPLWRWLPMRKTAHRSTTG</sequence>
<protein>
    <submittedName>
        <fullName evidence="2">YibE/F family protein</fullName>
    </submittedName>
</protein>
<feature type="transmembrane region" description="Helical" evidence="1">
    <location>
        <begin position="126"/>
        <end position="144"/>
    </location>
</feature>
<keyword evidence="1" id="KW-1133">Transmembrane helix</keyword>
<dbReference type="Proteomes" id="UP000428328">
    <property type="component" value="Chromosome"/>
</dbReference>
<evidence type="ECO:0000313" key="3">
    <source>
        <dbReference type="Proteomes" id="UP000428328"/>
    </source>
</evidence>
<accession>A0A6I6JDR0</accession>